<name>A0A8S1HCN5_9PELO</name>
<dbReference type="AlphaFoldDB" id="A0A8S1HCN5"/>
<keyword evidence="9" id="KW-1185">Reference proteome</keyword>
<protein>
    <submittedName>
        <fullName evidence="8">Uncharacterized protein</fullName>
    </submittedName>
</protein>
<accession>A0A8S1HCN5</accession>
<keyword evidence="3 7" id="KW-0812">Transmembrane</keyword>
<dbReference type="Proteomes" id="UP000835052">
    <property type="component" value="Unassembled WGS sequence"/>
</dbReference>
<dbReference type="GO" id="GO:0030258">
    <property type="term" value="P:lipid modification"/>
    <property type="evidence" value="ECO:0007669"/>
    <property type="project" value="TreeGrafter"/>
</dbReference>
<feature type="transmembrane region" description="Helical" evidence="7">
    <location>
        <begin position="108"/>
        <end position="129"/>
    </location>
</feature>
<dbReference type="GO" id="GO:0016020">
    <property type="term" value="C:membrane"/>
    <property type="evidence" value="ECO:0007669"/>
    <property type="project" value="UniProtKB-SubCell"/>
</dbReference>
<feature type="transmembrane region" description="Helical" evidence="7">
    <location>
        <begin position="444"/>
        <end position="464"/>
    </location>
</feature>
<feature type="transmembrane region" description="Helical" evidence="7">
    <location>
        <begin position="409"/>
        <end position="432"/>
    </location>
</feature>
<evidence type="ECO:0000256" key="6">
    <source>
        <dbReference type="ARBA" id="ARBA00023315"/>
    </source>
</evidence>
<feature type="transmembrane region" description="Helical" evidence="7">
    <location>
        <begin position="75"/>
        <end position="102"/>
    </location>
</feature>
<dbReference type="Pfam" id="PF03062">
    <property type="entry name" value="MBOAT"/>
    <property type="match status" value="1"/>
</dbReference>
<dbReference type="OrthoDB" id="286734at2759"/>
<organism evidence="8 9">
    <name type="scientific">Caenorhabditis auriculariae</name>
    <dbReference type="NCBI Taxonomy" id="2777116"/>
    <lineage>
        <taxon>Eukaryota</taxon>
        <taxon>Metazoa</taxon>
        <taxon>Ecdysozoa</taxon>
        <taxon>Nematoda</taxon>
        <taxon>Chromadorea</taxon>
        <taxon>Rhabditida</taxon>
        <taxon>Rhabditina</taxon>
        <taxon>Rhabditomorpha</taxon>
        <taxon>Rhabditoidea</taxon>
        <taxon>Rhabditidae</taxon>
        <taxon>Peloderinae</taxon>
        <taxon>Caenorhabditis</taxon>
    </lineage>
</organism>
<feature type="transmembrane region" description="Helical" evidence="7">
    <location>
        <begin position="238"/>
        <end position="263"/>
    </location>
</feature>
<keyword evidence="2" id="KW-0808">Transferase</keyword>
<dbReference type="PANTHER" id="PTHR13906">
    <property type="entry name" value="PORCUPINE"/>
    <property type="match status" value="1"/>
</dbReference>
<evidence type="ECO:0000256" key="5">
    <source>
        <dbReference type="ARBA" id="ARBA00023136"/>
    </source>
</evidence>
<dbReference type="EMBL" id="CAJGYM010000045">
    <property type="protein sequence ID" value="CAD6194496.1"/>
    <property type="molecule type" value="Genomic_DNA"/>
</dbReference>
<feature type="transmembrane region" description="Helical" evidence="7">
    <location>
        <begin position="38"/>
        <end position="54"/>
    </location>
</feature>
<gene>
    <name evidence="8" type="ORF">CAUJ_LOCUS10415</name>
</gene>
<evidence type="ECO:0000256" key="2">
    <source>
        <dbReference type="ARBA" id="ARBA00022679"/>
    </source>
</evidence>
<evidence type="ECO:0000256" key="1">
    <source>
        <dbReference type="ARBA" id="ARBA00004141"/>
    </source>
</evidence>
<keyword evidence="5 7" id="KW-0472">Membrane</keyword>
<feature type="transmembrane region" description="Helical" evidence="7">
    <location>
        <begin position="355"/>
        <end position="372"/>
    </location>
</feature>
<dbReference type="PANTHER" id="PTHR13906:SF11">
    <property type="entry name" value="MEMBRANE BOUND O-ACYL TRANSFERASE, MBOAT"/>
    <property type="match status" value="1"/>
</dbReference>
<comment type="caution">
    <text evidence="8">The sequence shown here is derived from an EMBL/GenBank/DDBJ whole genome shotgun (WGS) entry which is preliminary data.</text>
</comment>
<evidence type="ECO:0000256" key="3">
    <source>
        <dbReference type="ARBA" id="ARBA00022692"/>
    </source>
</evidence>
<keyword evidence="4 7" id="KW-1133">Transmembrane helix</keyword>
<reference evidence="8" key="1">
    <citation type="submission" date="2020-10" db="EMBL/GenBank/DDBJ databases">
        <authorList>
            <person name="Kikuchi T."/>
        </authorList>
    </citation>
    <scope>NUCLEOTIDE SEQUENCE</scope>
    <source>
        <strain evidence="8">NKZ352</strain>
    </source>
</reference>
<keyword evidence="6" id="KW-0012">Acyltransferase</keyword>
<dbReference type="GO" id="GO:0016746">
    <property type="term" value="F:acyltransferase activity"/>
    <property type="evidence" value="ECO:0007669"/>
    <property type="project" value="UniProtKB-KW"/>
</dbReference>
<dbReference type="InterPro" id="IPR004299">
    <property type="entry name" value="MBOAT_fam"/>
</dbReference>
<evidence type="ECO:0000256" key="7">
    <source>
        <dbReference type="SAM" id="Phobius"/>
    </source>
</evidence>
<dbReference type="InterPro" id="IPR049941">
    <property type="entry name" value="LPLAT_7/PORCN-like"/>
</dbReference>
<evidence type="ECO:0000256" key="4">
    <source>
        <dbReference type="ARBA" id="ARBA00022989"/>
    </source>
</evidence>
<evidence type="ECO:0000313" key="8">
    <source>
        <dbReference type="EMBL" id="CAD6194496.1"/>
    </source>
</evidence>
<evidence type="ECO:0000313" key="9">
    <source>
        <dbReference type="Proteomes" id="UP000835052"/>
    </source>
</evidence>
<proteinExistence type="predicted"/>
<sequence>MTSKQEQILDYEHQSIFYDGFTFLKPVGSLIGVGADKVNFLVSLVIAMFFAHWFRKNLGSASRATRANAASAVGFLLCYFCYGKATLHLVLNAVISYGIIVLTDPRRVHVNVFLFSMAYLMWIHGYRWLYQRGYCLDMTGSMMVAVGKVTLLAASVYDGKGREDKTGMTHGQIKDAVKEIPSFRDYFSYMFNFQSVLCGPMHNYSDYSKFLDNTHVKLAEGKDADPTNVAIRKAQVGLAFLAVSVLLGKYDVAILTTPAYLSLPLWRWCLWWVFNTFVARTGYYFAWIFADGICNMSGFGFSGYDKKTNSAKWDLTTNVRPMHVELGLNYKEMVDNWNILTVAWLRRVVYERVDHKYRTVAVYVASAVWHGFAAGYYYAFLTGALFTLSAAMVRRCVRRFFLADRTTKFAYDAVGFVACRIAISYVGYPFFITDFWPGLYTYRRLYFIPHLLAFAGYFVLPLIFPPPSKSVDTCSSKTKSENSIKTGCFTPTSTTGQ</sequence>
<comment type="subcellular location">
    <subcellularLocation>
        <location evidence="1">Membrane</location>
        <topology evidence="1">Multi-pass membrane protein</topology>
    </subcellularLocation>
</comment>